<dbReference type="EMBL" id="CAJNJA010006198">
    <property type="protein sequence ID" value="CAE7207136.1"/>
    <property type="molecule type" value="Genomic_DNA"/>
</dbReference>
<sequence length="226" mass="25722">MELASDFLYRYWQKSATELHKDLRRQEFRSLELIVDASPKAKLDVWSPIVFAGRVAAALPLQRLSALAASTVSVETKVQEGQKIMDKFAETAAEGKQASLRKMHLGSSKTRLSPKMISKMRQKKLSAREQMRACMHVLSVLDLELLVGTQVLRPLDTARNEKRIMEDGKAWLWDPNTGEATWDHLTPMHKSNLRLILAPDEGSTLWAAFTFLANRNFKVNFVRDEL</sequence>
<accession>A0A812JQZ9</accession>
<keyword evidence="2" id="KW-1185">Reference proteome</keyword>
<proteinExistence type="predicted"/>
<name>A0A812JQZ9_9DINO</name>
<dbReference type="Proteomes" id="UP000601435">
    <property type="component" value="Unassembled WGS sequence"/>
</dbReference>
<reference evidence="1" key="1">
    <citation type="submission" date="2021-02" db="EMBL/GenBank/DDBJ databases">
        <authorList>
            <person name="Dougan E. K."/>
            <person name="Rhodes N."/>
            <person name="Thang M."/>
            <person name="Chan C."/>
        </authorList>
    </citation>
    <scope>NUCLEOTIDE SEQUENCE</scope>
</reference>
<comment type="caution">
    <text evidence="1">The sequence shown here is derived from an EMBL/GenBank/DDBJ whole genome shotgun (WGS) entry which is preliminary data.</text>
</comment>
<gene>
    <name evidence="1" type="ORF">SNEC2469_LOCUS1852</name>
</gene>
<protein>
    <submittedName>
        <fullName evidence="1">Uncharacterized protein</fullName>
    </submittedName>
</protein>
<dbReference type="OrthoDB" id="414591at2759"/>
<evidence type="ECO:0000313" key="1">
    <source>
        <dbReference type="EMBL" id="CAE7207136.1"/>
    </source>
</evidence>
<organism evidence="1 2">
    <name type="scientific">Symbiodinium necroappetens</name>
    <dbReference type="NCBI Taxonomy" id="1628268"/>
    <lineage>
        <taxon>Eukaryota</taxon>
        <taxon>Sar</taxon>
        <taxon>Alveolata</taxon>
        <taxon>Dinophyceae</taxon>
        <taxon>Suessiales</taxon>
        <taxon>Symbiodiniaceae</taxon>
        <taxon>Symbiodinium</taxon>
    </lineage>
</organism>
<evidence type="ECO:0000313" key="2">
    <source>
        <dbReference type="Proteomes" id="UP000601435"/>
    </source>
</evidence>
<dbReference type="AlphaFoldDB" id="A0A812JQZ9"/>